<dbReference type="EMBL" id="SRLO01000011">
    <property type="protein sequence ID" value="TNN87133.1"/>
    <property type="molecule type" value="Genomic_DNA"/>
</dbReference>
<reference evidence="2 3" key="1">
    <citation type="submission" date="2019-03" db="EMBL/GenBank/DDBJ databases">
        <title>First draft genome of Liparis tanakae, snailfish: a comprehensive survey of snailfish specific genes.</title>
        <authorList>
            <person name="Kim W."/>
            <person name="Song I."/>
            <person name="Jeong J.-H."/>
            <person name="Kim D."/>
            <person name="Kim S."/>
            <person name="Ryu S."/>
            <person name="Song J.Y."/>
            <person name="Lee S.K."/>
        </authorList>
    </citation>
    <scope>NUCLEOTIDE SEQUENCE [LARGE SCALE GENOMIC DNA]</scope>
    <source>
        <tissue evidence="2">Muscle</tissue>
    </source>
</reference>
<name>A0A4Z2JBJ3_9TELE</name>
<feature type="compositionally biased region" description="Basic and acidic residues" evidence="1">
    <location>
        <begin position="64"/>
        <end position="75"/>
    </location>
</feature>
<evidence type="ECO:0000313" key="2">
    <source>
        <dbReference type="EMBL" id="TNN87133.1"/>
    </source>
</evidence>
<gene>
    <name evidence="2" type="ORF">EYF80_002335</name>
</gene>
<evidence type="ECO:0000313" key="3">
    <source>
        <dbReference type="Proteomes" id="UP000314294"/>
    </source>
</evidence>
<feature type="region of interest" description="Disordered" evidence="1">
    <location>
        <begin position="53"/>
        <end position="81"/>
    </location>
</feature>
<sequence length="81" mass="8936">MKAREVKRKPMTSLTETTEALVEFPPSKSSASVGQFEAPPTIWPWIAVPSTVPSTSTIIPEGNTGRDRQSRKDGRTWGSMF</sequence>
<proteinExistence type="predicted"/>
<comment type="caution">
    <text evidence="2">The sequence shown here is derived from an EMBL/GenBank/DDBJ whole genome shotgun (WGS) entry which is preliminary data.</text>
</comment>
<keyword evidence="3" id="KW-1185">Reference proteome</keyword>
<dbReference type="Proteomes" id="UP000314294">
    <property type="component" value="Unassembled WGS sequence"/>
</dbReference>
<dbReference type="AlphaFoldDB" id="A0A4Z2JBJ3"/>
<protein>
    <submittedName>
        <fullName evidence="2">Uncharacterized protein</fullName>
    </submittedName>
</protein>
<accession>A0A4Z2JBJ3</accession>
<evidence type="ECO:0000256" key="1">
    <source>
        <dbReference type="SAM" id="MobiDB-lite"/>
    </source>
</evidence>
<organism evidence="2 3">
    <name type="scientific">Liparis tanakae</name>
    <name type="common">Tanaka's snailfish</name>
    <dbReference type="NCBI Taxonomy" id="230148"/>
    <lineage>
        <taxon>Eukaryota</taxon>
        <taxon>Metazoa</taxon>
        <taxon>Chordata</taxon>
        <taxon>Craniata</taxon>
        <taxon>Vertebrata</taxon>
        <taxon>Euteleostomi</taxon>
        <taxon>Actinopterygii</taxon>
        <taxon>Neopterygii</taxon>
        <taxon>Teleostei</taxon>
        <taxon>Neoteleostei</taxon>
        <taxon>Acanthomorphata</taxon>
        <taxon>Eupercaria</taxon>
        <taxon>Perciformes</taxon>
        <taxon>Cottioidei</taxon>
        <taxon>Cottales</taxon>
        <taxon>Liparidae</taxon>
        <taxon>Liparis</taxon>
    </lineage>
</organism>